<keyword evidence="2" id="KW-0378">Hydrolase</keyword>
<dbReference type="OrthoDB" id="2959459at2759"/>
<dbReference type="AlphaFoldDB" id="A0A0C3FFV6"/>
<name>A0A0C3FFV6_PILCF</name>
<evidence type="ECO:0000313" key="5">
    <source>
        <dbReference type="EMBL" id="KIM83295.1"/>
    </source>
</evidence>
<dbReference type="InterPro" id="IPR000407">
    <property type="entry name" value="GDA1_CD39_NTPase"/>
</dbReference>
<dbReference type="Gene3D" id="3.30.420.150">
    <property type="entry name" value="Exopolyphosphatase. Domain 2"/>
    <property type="match status" value="1"/>
</dbReference>
<dbReference type="InParanoid" id="A0A0C3FFV6"/>
<dbReference type="GO" id="GO:0017111">
    <property type="term" value="F:ribonucleoside triphosphate phosphatase activity"/>
    <property type="evidence" value="ECO:0007669"/>
    <property type="project" value="TreeGrafter"/>
</dbReference>
<organism evidence="5 6">
    <name type="scientific">Piloderma croceum (strain F 1598)</name>
    <dbReference type="NCBI Taxonomy" id="765440"/>
    <lineage>
        <taxon>Eukaryota</taxon>
        <taxon>Fungi</taxon>
        <taxon>Dikarya</taxon>
        <taxon>Basidiomycota</taxon>
        <taxon>Agaricomycotina</taxon>
        <taxon>Agaricomycetes</taxon>
        <taxon>Agaricomycetidae</taxon>
        <taxon>Atheliales</taxon>
        <taxon>Atheliaceae</taxon>
        <taxon>Piloderma</taxon>
    </lineage>
</organism>
<protein>
    <submittedName>
        <fullName evidence="5">Uncharacterized protein</fullName>
    </submittedName>
</protein>
<dbReference type="GO" id="GO:0004382">
    <property type="term" value="F:GDP phosphatase activity"/>
    <property type="evidence" value="ECO:0007669"/>
    <property type="project" value="TreeGrafter"/>
</dbReference>
<sequence>MVQPICYAAILDAGSSGTRLYMFKWRQWVEGTSVPQIEEVYNKKRDPGISTLAADNNDALQKKVDDHLGPLFDCAVAFCTAAGVNSNSVPLFLLATAGMRDLQTENNERYLQLCLCIERCTNASKFDVKQHGTITGEAEALYGWVAANYSWGSFSGYGQRSSQTAGYVEMGGASAQTALPLYAGQPVQGGLDAHQGRLVKVKIGPSEFDMFLASSQLGLNKAKKQYEDILVARGRRGHRGVILDPSKNYGWGLTPGTSFLDIPENNSPHSQKIEDIPARGTLDLDELKAFLEAIPAQPPQPPARLPDHLQATLQNRTFLGGSNFWYNTREVERWSYGSTQTDPFHFPRIPGRSALSKHTRLVYL</sequence>
<accession>A0A0C3FFV6</accession>
<evidence type="ECO:0000313" key="6">
    <source>
        <dbReference type="Proteomes" id="UP000054166"/>
    </source>
</evidence>
<dbReference type="GO" id="GO:0016020">
    <property type="term" value="C:membrane"/>
    <property type="evidence" value="ECO:0007669"/>
    <property type="project" value="TreeGrafter"/>
</dbReference>
<dbReference type="Proteomes" id="UP000054166">
    <property type="component" value="Unassembled WGS sequence"/>
</dbReference>
<dbReference type="PANTHER" id="PTHR11782">
    <property type="entry name" value="ADENOSINE/GUANOSINE DIPHOSPHATASE"/>
    <property type="match status" value="1"/>
</dbReference>
<evidence type="ECO:0000256" key="3">
    <source>
        <dbReference type="PIRSR" id="PIRSR600407-1"/>
    </source>
</evidence>
<evidence type="ECO:0000256" key="2">
    <source>
        <dbReference type="ARBA" id="ARBA00022801"/>
    </source>
</evidence>
<gene>
    <name evidence="5" type="ORF">PILCRDRAFT_439375</name>
</gene>
<dbReference type="GO" id="GO:0046036">
    <property type="term" value="P:CTP metabolic process"/>
    <property type="evidence" value="ECO:0007669"/>
    <property type="project" value="TreeGrafter"/>
</dbReference>
<keyword evidence="4" id="KW-0067">ATP-binding</keyword>
<reference evidence="5 6" key="1">
    <citation type="submission" date="2014-04" db="EMBL/GenBank/DDBJ databases">
        <authorList>
            <consortium name="DOE Joint Genome Institute"/>
            <person name="Kuo A."/>
            <person name="Tarkka M."/>
            <person name="Buscot F."/>
            <person name="Kohler A."/>
            <person name="Nagy L.G."/>
            <person name="Floudas D."/>
            <person name="Copeland A."/>
            <person name="Barry K.W."/>
            <person name="Cichocki N."/>
            <person name="Veneault-Fourrey C."/>
            <person name="LaButti K."/>
            <person name="Lindquist E.A."/>
            <person name="Lipzen A."/>
            <person name="Lundell T."/>
            <person name="Morin E."/>
            <person name="Murat C."/>
            <person name="Sun H."/>
            <person name="Tunlid A."/>
            <person name="Henrissat B."/>
            <person name="Grigoriev I.V."/>
            <person name="Hibbett D.S."/>
            <person name="Martin F."/>
            <person name="Nordberg H.P."/>
            <person name="Cantor M.N."/>
            <person name="Hua S.X."/>
        </authorList>
    </citation>
    <scope>NUCLEOTIDE SEQUENCE [LARGE SCALE GENOMIC DNA]</scope>
    <source>
        <strain evidence="5 6">F 1598</strain>
    </source>
</reference>
<keyword evidence="6" id="KW-1185">Reference proteome</keyword>
<feature type="active site" description="Proton acceptor" evidence="3">
    <location>
        <position position="139"/>
    </location>
</feature>
<dbReference type="GO" id="GO:0006256">
    <property type="term" value="P:UDP catabolic process"/>
    <property type="evidence" value="ECO:0007669"/>
    <property type="project" value="TreeGrafter"/>
</dbReference>
<dbReference type="Gene3D" id="3.30.420.40">
    <property type="match status" value="1"/>
</dbReference>
<dbReference type="GO" id="GO:0005794">
    <property type="term" value="C:Golgi apparatus"/>
    <property type="evidence" value="ECO:0007669"/>
    <property type="project" value="TreeGrafter"/>
</dbReference>
<dbReference type="STRING" id="765440.A0A0C3FFV6"/>
<comment type="similarity">
    <text evidence="1">Belongs to the GDA1/CD39 NTPase family.</text>
</comment>
<dbReference type="CDD" id="cd24003">
    <property type="entry name" value="ASKHA_NBD_GDA1_CD39_NTPase"/>
    <property type="match status" value="1"/>
</dbReference>
<dbReference type="EMBL" id="KN832991">
    <property type="protein sequence ID" value="KIM83295.1"/>
    <property type="molecule type" value="Genomic_DNA"/>
</dbReference>
<evidence type="ECO:0000256" key="4">
    <source>
        <dbReference type="PIRSR" id="PIRSR600407-2"/>
    </source>
</evidence>
<feature type="binding site" evidence="4">
    <location>
        <begin position="172"/>
        <end position="176"/>
    </location>
    <ligand>
        <name>ATP</name>
        <dbReference type="ChEBI" id="CHEBI:30616"/>
    </ligand>
</feature>
<keyword evidence="4" id="KW-0547">Nucleotide-binding</keyword>
<proteinExistence type="inferred from homology"/>
<reference evidence="6" key="2">
    <citation type="submission" date="2015-01" db="EMBL/GenBank/DDBJ databases">
        <title>Evolutionary Origins and Diversification of the Mycorrhizal Mutualists.</title>
        <authorList>
            <consortium name="DOE Joint Genome Institute"/>
            <consortium name="Mycorrhizal Genomics Consortium"/>
            <person name="Kohler A."/>
            <person name="Kuo A."/>
            <person name="Nagy L.G."/>
            <person name="Floudas D."/>
            <person name="Copeland A."/>
            <person name="Barry K.W."/>
            <person name="Cichocki N."/>
            <person name="Veneault-Fourrey C."/>
            <person name="LaButti K."/>
            <person name="Lindquist E.A."/>
            <person name="Lipzen A."/>
            <person name="Lundell T."/>
            <person name="Morin E."/>
            <person name="Murat C."/>
            <person name="Riley R."/>
            <person name="Ohm R."/>
            <person name="Sun H."/>
            <person name="Tunlid A."/>
            <person name="Henrissat B."/>
            <person name="Grigoriev I.V."/>
            <person name="Hibbett D.S."/>
            <person name="Martin F."/>
        </authorList>
    </citation>
    <scope>NUCLEOTIDE SEQUENCE [LARGE SCALE GENOMIC DNA]</scope>
    <source>
        <strain evidence="6">F 1598</strain>
    </source>
</reference>
<dbReference type="PANTHER" id="PTHR11782:SF121">
    <property type="entry name" value="NUCLEOSIDE-DIPHOSPHATASE MIG-23"/>
    <property type="match status" value="1"/>
</dbReference>
<dbReference type="Pfam" id="PF01150">
    <property type="entry name" value="GDA1_CD39"/>
    <property type="match status" value="1"/>
</dbReference>
<dbReference type="GO" id="GO:0005524">
    <property type="term" value="F:ATP binding"/>
    <property type="evidence" value="ECO:0007669"/>
    <property type="project" value="UniProtKB-KW"/>
</dbReference>
<evidence type="ECO:0000256" key="1">
    <source>
        <dbReference type="ARBA" id="ARBA00009283"/>
    </source>
</evidence>
<dbReference type="HOGENOM" id="CLU_760984_0_0_1"/>
<dbReference type="GO" id="GO:0045134">
    <property type="term" value="F:UDP phosphatase activity"/>
    <property type="evidence" value="ECO:0007669"/>
    <property type="project" value="TreeGrafter"/>
</dbReference>